<comment type="caution">
    <text evidence="2">The sequence shown here is derived from an EMBL/GenBank/DDBJ whole genome shotgun (WGS) entry which is preliminary data.</text>
</comment>
<reference evidence="2 3" key="1">
    <citation type="submission" date="2013-01" db="EMBL/GenBank/DDBJ databases">
        <title>The Genome Sequence of Bacillus cereus TIAC219.</title>
        <authorList>
            <consortium name="The Broad Institute Genome Sequencing Platform"/>
            <consortium name="The Broad Institute Genome Sequencing Center for Infectious Disease"/>
            <person name="Feldgarden M."/>
            <person name="Van der Auwera G.A."/>
            <person name="Mahillon J."/>
            <person name="Duprez V."/>
            <person name="Timmery S."/>
            <person name="Mattelet C."/>
            <person name="Dierick K."/>
            <person name="Sun M."/>
            <person name="Yu Z."/>
            <person name="Zhu L."/>
            <person name="Hu X."/>
            <person name="Shank E.B."/>
            <person name="Swiecicka I."/>
            <person name="Hansen B.M."/>
            <person name="Andrup L."/>
            <person name="Walker B."/>
            <person name="Young S.K."/>
            <person name="Zeng Q."/>
            <person name="Gargeya S."/>
            <person name="Fitzgerald M."/>
            <person name="Haas B."/>
            <person name="Abouelleil A."/>
            <person name="Alvarado L."/>
            <person name="Arachchi H.M."/>
            <person name="Berlin A.M."/>
            <person name="Chapman S.B."/>
            <person name="Dewar J."/>
            <person name="Goldberg J."/>
            <person name="Griggs A."/>
            <person name="Gujja S."/>
            <person name="Hansen M."/>
            <person name="Howarth C."/>
            <person name="Imamovic A."/>
            <person name="Larimer J."/>
            <person name="McCowan C."/>
            <person name="Murphy C."/>
            <person name="Neiman D."/>
            <person name="Pearson M."/>
            <person name="Priest M."/>
            <person name="Roberts A."/>
            <person name="Saif S."/>
            <person name="Shea T."/>
            <person name="Sisk P."/>
            <person name="Sykes S."/>
            <person name="Wortman J."/>
            <person name="Nusbaum C."/>
            <person name="Birren B."/>
        </authorList>
    </citation>
    <scope>NUCLEOTIDE SEQUENCE [LARGE SCALE GENOMIC DNA]</scope>
    <source>
        <strain evidence="2 3">TIAC219</strain>
    </source>
</reference>
<evidence type="ECO:0000256" key="1">
    <source>
        <dbReference type="SAM" id="Phobius"/>
    </source>
</evidence>
<keyword evidence="1" id="KW-1133">Transmembrane helix</keyword>
<dbReference type="AlphaFoldDB" id="A0ABC9SP28"/>
<feature type="transmembrane region" description="Helical" evidence="1">
    <location>
        <begin position="12"/>
        <end position="32"/>
    </location>
</feature>
<keyword evidence="1" id="KW-0812">Transmembrane</keyword>
<evidence type="ECO:0000313" key="3">
    <source>
        <dbReference type="Proteomes" id="UP000014060"/>
    </source>
</evidence>
<organism evidence="2 3">
    <name type="scientific">Bacillus cereus TIAC219</name>
    <dbReference type="NCBI Taxonomy" id="718222"/>
    <lineage>
        <taxon>Bacteria</taxon>
        <taxon>Bacillati</taxon>
        <taxon>Bacillota</taxon>
        <taxon>Bacilli</taxon>
        <taxon>Bacillales</taxon>
        <taxon>Bacillaceae</taxon>
        <taxon>Bacillus</taxon>
        <taxon>Bacillus cereus group</taxon>
    </lineage>
</organism>
<accession>A0ABC9SP28</accession>
<keyword evidence="1" id="KW-0472">Membrane</keyword>
<dbReference type="EMBL" id="AHCJ01000115">
    <property type="protein sequence ID" value="EOQ55275.1"/>
    <property type="molecule type" value="Genomic_DNA"/>
</dbReference>
<name>A0ABC9SP28_BACCE</name>
<gene>
    <name evidence="2" type="ORF">IAY_06777</name>
</gene>
<evidence type="ECO:0000313" key="2">
    <source>
        <dbReference type="EMBL" id="EOQ55275.1"/>
    </source>
</evidence>
<sequence>MTLTFEEIIVFAGSMSPLICIVVVLFAYARFLEKK</sequence>
<proteinExistence type="predicted"/>
<protein>
    <submittedName>
        <fullName evidence="2">Uncharacterized protein</fullName>
    </submittedName>
</protein>
<dbReference type="Proteomes" id="UP000014060">
    <property type="component" value="Unassembled WGS sequence"/>
</dbReference>